<accession>A0A0G0UYQ7</accession>
<proteinExistence type="predicted"/>
<comment type="caution">
    <text evidence="1">The sequence shown here is derived from an EMBL/GenBank/DDBJ whole genome shotgun (WGS) entry which is preliminary data.</text>
</comment>
<keyword evidence="1" id="KW-0808">Transferase</keyword>
<name>A0A0G0UYQ7_9BACT</name>
<evidence type="ECO:0000313" key="2">
    <source>
        <dbReference type="Proteomes" id="UP000034961"/>
    </source>
</evidence>
<organism evidence="1 2">
    <name type="scientific">Candidatus Roizmanbacteria bacterium GW2011_GWA1_41_13</name>
    <dbReference type="NCBI Taxonomy" id="1618474"/>
    <lineage>
        <taxon>Bacteria</taxon>
        <taxon>Candidatus Roizmaniibacteriota</taxon>
    </lineage>
</organism>
<dbReference type="EMBL" id="LCAN01000018">
    <property type="protein sequence ID" value="KKR93864.1"/>
    <property type="molecule type" value="Genomic_DNA"/>
</dbReference>
<gene>
    <name evidence="1" type="ORF">UU41_C0018G0003</name>
</gene>
<reference evidence="1 2" key="1">
    <citation type="journal article" date="2015" name="Nature">
        <title>rRNA introns, odd ribosomes, and small enigmatic genomes across a large radiation of phyla.</title>
        <authorList>
            <person name="Brown C.T."/>
            <person name="Hug L.A."/>
            <person name="Thomas B.C."/>
            <person name="Sharon I."/>
            <person name="Castelle C.J."/>
            <person name="Singh A."/>
            <person name="Wilkins M.J."/>
            <person name="Williams K.H."/>
            <person name="Banfield J.F."/>
        </authorList>
    </citation>
    <scope>NUCLEOTIDE SEQUENCE [LARGE SCALE GENOMIC DNA]</scope>
</reference>
<dbReference type="AlphaFoldDB" id="A0A0G0UYQ7"/>
<dbReference type="Gene3D" id="3.40.50.450">
    <property type="match status" value="1"/>
</dbReference>
<sequence>MKAYFTASVAGKKINEDKYLLVTDALKGNGITVFSDHIFKRTLDQVMQESKEDRVAFEKEMHRMISESDFLVAETSFPSTSVGYEVSLAQRLGKTVLLLYSEADPPSLLAQPADEKLVCESYTKNNLESIIDDFINFVKGTHDIRFTFFITPQIGQFLDKIARQKKIPKSVYLRNLIEKEMKD</sequence>
<dbReference type="Proteomes" id="UP000034961">
    <property type="component" value="Unassembled WGS sequence"/>
</dbReference>
<evidence type="ECO:0000313" key="1">
    <source>
        <dbReference type="EMBL" id="KKR93864.1"/>
    </source>
</evidence>
<dbReference type="GO" id="GO:0016740">
    <property type="term" value="F:transferase activity"/>
    <property type="evidence" value="ECO:0007669"/>
    <property type="project" value="UniProtKB-KW"/>
</dbReference>
<protein>
    <submittedName>
        <fullName evidence="1">Nucleoside 2-deoxyribosyltransferase</fullName>
    </submittedName>
</protein>